<protein>
    <submittedName>
        <fullName evidence="1">Uncharacterized protein</fullName>
    </submittedName>
</protein>
<comment type="caution">
    <text evidence="1">The sequence shown here is derived from an EMBL/GenBank/DDBJ whole genome shotgun (WGS) entry which is preliminary data.</text>
</comment>
<organism evidence="1 2">
    <name type="scientific">Mojavia pulchra JT2-VF2</name>
    <dbReference type="NCBI Taxonomy" id="287848"/>
    <lineage>
        <taxon>Bacteria</taxon>
        <taxon>Bacillati</taxon>
        <taxon>Cyanobacteriota</taxon>
        <taxon>Cyanophyceae</taxon>
        <taxon>Nostocales</taxon>
        <taxon>Nostocaceae</taxon>
    </lineage>
</organism>
<proteinExistence type="predicted"/>
<gene>
    <name evidence="1" type="ORF">KME32_32430</name>
</gene>
<dbReference type="AlphaFoldDB" id="A0A951Q6K6"/>
<dbReference type="Proteomes" id="UP000715781">
    <property type="component" value="Unassembled WGS sequence"/>
</dbReference>
<name>A0A951Q6K6_9NOST</name>
<reference evidence="1" key="2">
    <citation type="journal article" date="2022" name="Microbiol. Resour. Announc.">
        <title>Metagenome Sequencing to Explore Phylogenomics of Terrestrial Cyanobacteria.</title>
        <authorList>
            <person name="Ward R.D."/>
            <person name="Stajich J.E."/>
            <person name="Johansen J.R."/>
            <person name="Huntemann M."/>
            <person name="Clum A."/>
            <person name="Foster B."/>
            <person name="Foster B."/>
            <person name="Roux S."/>
            <person name="Palaniappan K."/>
            <person name="Varghese N."/>
            <person name="Mukherjee S."/>
            <person name="Reddy T.B.K."/>
            <person name="Daum C."/>
            <person name="Copeland A."/>
            <person name="Chen I.A."/>
            <person name="Ivanova N.N."/>
            <person name="Kyrpides N.C."/>
            <person name="Shapiro N."/>
            <person name="Eloe-Fadrosh E.A."/>
            <person name="Pietrasiak N."/>
        </authorList>
    </citation>
    <scope>NUCLEOTIDE SEQUENCE</scope>
    <source>
        <strain evidence="1">JT2-VF2</strain>
    </source>
</reference>
<sequence>MKIRTDFVSNSSSTSFVIITSGDFEKSDFFELMGVTKKSPLFPLFEALYYHVKDGMHPVKEYCHKYHNAIDNWLELLKSKFADEVVERITEADKNGHKIFIGNLSSDDGDEIEAFFCTDSFEVENDKIYFNALECVW</sequence>
<dbReference type="EMBL" id="JAHHHN010000045">
    <property type="protein sequence ID" value="MBW4565708.1"/>
    <property type="molecule type" value="Genomic_DNA"/>
</dbReference>
<reference evidence="1" key="1">
    <citation type="submission" date="2021-05" db="EMBL/GenBank/DDBJ databases">
        <authorList>
            <person name="Pietrasiak N."/>
            <person name="Ward R."/>
            <person name="Stajich J.E."/>
            <person name="Kurbessoian T."/>
        </authorList>
    </citation>
    <scope>NUCLEOTIDE SEQUENCE</scope>
    <source>
        <strain evidence="1">JT2-VF2</strain>
    </source>
</reference>
<evidence type="ECO:0000313" key="1">
    <source>
        <dbReference type="EMBL" id="MBW4565708.1"/>
    </source>
</evidence>
<accession>A0A951Q6K6</accession>
<evidence type="ECO:0000313" key="2">
    <source>
        <dbReference type="Proteomes" id="UP000715781"/>
    </source>
</evidence>